<sequence>MASDKLIQHLREQHRTSRAVPSGPVARRVRGLAMAVGVAGASVGVFGAGPAAADPLSLELRYTCSVLAAHDRPATVKIDSDVPTSAAVGRPTPKFVIRAAVPVKAADTRGLRRAGIKTIQGTVEAKVRVTAPEGDTNLRVPFHVARTHVPASGPFLVKATGAAPSRTFSQPGRAKITIGDLTVHVTASGVMTVKLDVPCKLDPRQHHVVASLGIAGKETTAGPGPSGPADTATSGTTGSQNLSGGGRAGATTEGPAGPSGNLATTGSQGTTRLIALAAGTVLLGTMVVAAAFHFRSRSR</sequence>
<feature type="transmembrane region" description="Helical" evidence="2">
    <location>
        <begin position="273"/>
        <end position="294"/>
    </location>
</feature>
<feature type="compositionally biased region" description="Polar residues" evidence="1">
    <location>
        <begin position="231"/>
        <end position="242"/>
    </location>
</feature>
<dbReference type="RefSeq" id="WP_190145883.1">
    <property type="nucleotide sequence ID" value="NZ_BLIO01000001.1"/>
</dbReference>
<keyword evidence="2" id="KW-0472">Membrane</keyword>
<evidence type="ECO:0000313" key="5">
    <source>
        <dbReference type="Proteomes" id="UP000430079"/>
    </source>
</evidence>
<dbReference type="Proteomes" id="UP000430079">
    <property type="component" value="Unassembled WGS sequence"/>
</dbReference>
<proteinExistence type="predicted"/>
<protein>
    <recommendedName>
        <fullName evidence="3">DUF6801 domain-containing protein</fullName>
    </recommendedName>
</protein>
<keyword evidence="2" id="KW-0812">Transmembrane</keyword>
<evidence type="ECO:0000313" key="4">
    <source>
        <dbReference type="EMBL" id="GFE17374.1"/>
    </source>
</evidence>
<evidence type="ECO:0000259" key="3">
    <source>
        <dbReference type="Pfam" id="PF20611"/>
    </source>
</evidence>
<feature type="region of interest" description="Disordered" evidence="1">
    <location>
        <begin position="1"/>
        <end position="22"/>
    </location>
</feature>
<dbReference type="AlphaFoldDB" id="A0A640T2G1"/>
<organism evidence="4 5">
    <name type="scientific">Streptomyces glebosus</name>
    <dbReference type="NCBI Taxonomy" id="249580"/>
    <lineage>
        <taxon>Bacteria</taxon>
        <taxon>Bacillati</taxon>
        <taxon>Actinomycetota</taxon>
        <taxon>Actinomycetes</taxon>
        <taxon>Kitasatosporales</taxon>
        <taxon>Streptomycetaceae</taxon>
        <taxon>Streptomyces</taxon>
    </lineage>
</organism>
<comment type="caution">
    <text evidence="4">The sequence shown here is derived from an EMBL/GenBank/DDBJ whole genome shotgun (WGS) entry which is preliminary data.</text>
</comment>
<evidence type="ECO:0000256" key="2">
    <source>
        <dbReference type="SAM" id="Phobius"/>
    </source>
</evidence>
<keyword evidence="2" id="KW-1133">Transmembrane helix</keyword>
<feature type="compositionally biased region" description="Basic and acidic residues" evidence="1">
    <location>
        <begin position="1"/>
        <end position="15"/>
    </location>
</feature>
<feature type="domain" description="DUF6801" evidence="3">
    <location>
        <begin position="61"/>
        <end position="205"/>
    </location>
</feature>
<keyword evidence="5" id="KW-1185">Reference proteome</keyword>
<reference evidence="4 5" key="1">
    <citation type="submission" date="2019-12" db="EMBL/GenBank/DDBJ databases">
        <title>Whole genome shotgun sequence of Streptomyces hygroscopicus subsp. glebosus NBRC 13786.</title>
        <authorList>
            <person name="Ichikawa N."/>
            <person name="Kimura A."/>
            <person name="Kitahashi Y."/>
            <person name="Komaki H."/>
            <person name="Tamura T."/>
        </authorList>
    </citation>
    <scope>NUCLEOTIDE SEQUENCE [LARGE SCALE GENOMIC DNA]</scope>
    <source>
        <strain evidence="4 5">NBRC 13786</strain>
    </source>
</reference>
<gene>
    <name evidence="4" type="ORF">Sgleb_54210</name>
</gene>
<accession>A0A640T2G1</accession>
<dbReference type="EMBL" id="BLIO01000001">
    <property type="protein sequence ID" value="GFE17374.1"/>
    <property type="molecule type" value="Genomic_DNA"/>
</dbReference>
<feature type="region of interest" description="Disordered" evidence="1">
    <location>
        <begin position="214"/>
        <end position="265"/>
    </location>
</feature>
<dbReference type="Pfam" id="PF20611">
    <property type="entry name" value="DUF6801"/>
    <property type="match status" value="1"/>
</dbReference>
<evidence type="ECO:0000256" key="1">
    <source>
        <dbReference type="SAM" id="MobiDB-lite"/>
    </source>
</evidence>
<dbReference type="InterPro" id="IPR046542">
    <property type="entry name" value="DUF6801"/>
</dbReference>
<name>A0A640T2G1_9ACTN</name>